<dbReference type="Proteomes" id="UP000253410">
    <property type="component" value="Unassembled WGS sequence"/>
</dbReference>
<keyword evidence="2" id="KW-1185">Reference proteome</keyword>
<accession>A0A365XY15</accession>
<evidence type="ECO:0000313" key="1">
    <source>
        <dbReference type="EMBL" id="RBL91223.1"/>
    </source>
</evidence>
<dbReference type="EMBL" id="QFFJ01000001">
    <property type="protein sequence ID" value="RBL91223.1"/>
    <property type="molecule type" value="Genomic_DNA"/>
</dbReference>
<sequence>MKKVLIFLIGILLISCKYKKTTASFHKLDITYDNGWSKKFSVIIDITGEVMFRKGRFVSTLF</sequence>
<gene>
    <name evidence="1" type="ORF">DF182_00950</name>
</gene>
<reference evidence="1 2" key="1">
    <citation type="submission" date="2018-05" db="EMBL/GenBank/DDBJ databases">
        <title>Chitinophaga sp. K3CV102501T nov., isolated from isolated from a monsoon evergreen broad-leaved forest soil.</title>
        <authorList>
            <person name="Lv Y."/>
        </authorList>
    </citation>
    <scope>NUCLEOTIDE SEQUENCE [LARGE SCALE GENOMIC DNA]</scope>
    <source>
        <strain evidence="1 2">GDMCC 1.1325</strain>
    </source>
</reference>
<organism evidence="1 2">
    <name type="scientific">Chitinophaga flava</name>
    <dbReference type="NCBI Taxonomy" id="2259036"/>
    <lineage>
        <taxon>Bacteria</taxon>
        <taxon>Pseudomonadati</taxon>
        <taxon>Bacteroidota</taxon>
        <taxon>Chitinophagia</taxon>
        <taxon>Chitinophagales</taxon>
        <taxon>Chitinophagaceae</taxon>
        <taxon>Chitinophaga</taxon>
    </lineage>
</organism>
<name>A0A365XY15_9BACT</name>
<dbReference type="AlphaFoldDB" id="A0A365XY15"/>
<evidence type="ECO:0000313" key="2">
    <source>
        <dbReference type="Proteomes" id="UP000253410"/>
    </source>
</evidence>
<comment type="caution">
    <text evidence="1">The sequence shown here is derived from an EMBL/GenBank/DDBJ whole genome shotgun (WGS) entry which is preliminary data.</text>
</comment>
<proteinExistence type="predicted"/>
<dbReference type="PROSITE" id="PS51257">
    <property type="entry name" value="PROKAR_LIPOPROTEIN"/>
    <property type="match status" value="1"/>
</dbReference>
<protein>
    <submittedName>
        <fullName evidence="1">Uncharacterized protein</fullName>
    </submittedName>
</protein>